<dbReference type="KEGG" id="ypac:CEW88_23320"/>
<geneLocation type="plasmid" evidence="1 2">
    <name>unnamed4</name>
</geneLocation>
<dbReference type="AlphaFoldDB" id="A0A2U8HLE0"/>
<proteinExistence type="predicted"/>
<keyword evidence="1" id="KW-0614">Plasmid</keyword>
<gene>
    <name evidence="1" type="ORF">CEW88_23320</name>
</gene>
<protein>
    <submittedName>
        <fullName evidence="1">Uncharacterized protein</fullName>
    </submittedName>
</protein>
<dbReference type="Proteomes" id="UP000244915">
    <property type="component" value="Plasmid unnamed4"/>
</dbReference>
<evidence type="ECO:0000313" key="2">
    <source>
        <dbReference type="Proteomes" id="UP000244915"/>
    </source>
</evidence>
<dbReference type="EMBL" id="CP022194">
    <property type="protein sequence ID" value="AWI86779.1"/>
    <property type="molecule type" value="Genomic_DNA"/>
</dbReference>
<dbReference type="OrthoDB" id="9800901at2"/>
<evidence type="ECO:0000313" key="1">
    <source>
        <dbReference type="EMBL" id="AWI86779.1"/>
    </source>
</evidence>
<name>A0A2U8HLE0_9RHOB</name>
<reference evidence="1 2" key="1">
    <citation type="submission" date="2017-06" db="EMBL/GenBank/DDBJ databases">
        <title>Yangia sp. YSBP01 complete genome sequence.</title>
        <authorList>
            <person name="Woo J.-H."/>
            <person name="Kim H.-S."/>
        </authorList>
    </citation>
    <scope>NUCLEOTIDE SEQUENCE [LARGE SCALE GENOMIC DNA]</scope>
    <source>
        <strain evidence="1 2">YSBP01</strain>
        <plasmid evidence="1 2">unnamed4</plasmid>
    </source>
</reference>
<organism evidence="1 2">
    <name type="scientific">Alloyangia pacifica</name>
    <dbReference type="NCBI Taxonomy" id="311180"/>
    <lineage>
        <taxon>Bacteria</taxon>
        <taxon>Pseudomonadati</taxon>
        <taxon>Pseudomonadota</taxon>
        <taxon>Alphaproteobacteria</taxon>
        <taxon>Rhodobacterales</taxon>
        <taxon>Roseobacteraceae</taxon>
        <taxon>Alloyangia</taxon>
    </lineage>
</organism>
<sequence length="75" mass="8120">MIRVPVAADGTAFGPDLARNGYYTVGAKGAEEKHASFDAALDALTKMDKPRWRRPNAAGNWGIVSGCSWRDIRKG</sequence>
<accession>A0A2U8HLE0</accession>